<keyword evidence="6" id="KW-0472">Membrane</keyword>
<keyword evidence="4" id="KW-0106">Calcium</keyword>
<dbReference type="NCBIfam" id="TIGR02148">
    <property type="entry name" value="Fibro_Slime"/>
    <property type="match status" value="1"/>
</dbReference>
<dbReference type="InterPro" id="IPR011874">
    <property type="entry name" value="Fibro_Slime"/>
</dbReference>
<keyword evidence="2" id="KW-0732">Signal</keyword>
<comment type="caution">
    <text evidence="8">The sequence shown here is derived from an EMBL/GenBank/DDBJ whole genome shotgun (WGS) entry which is preliminary data.</text>
</comment>
<comment type="similarity">
    <text evidence="1">Belongs to the prespore-cell-inducing factor family.</text>
</comment>
<proteinExistence type="inferred from homology"/>
<evidence type="ECO:0000256" key="3">
    <source>
        <dbReference type="ARBA" id="ARBA00022737"/>
    </source>
</evidence>
<dbReference type="InterPro" id="IPR003644">
    <property type="entry name" value="Calx_beta"/>
</dbReference>
<evidence type="ECO:0000313" key="9">
    <source>
        <dbReference type="Proteomes" id="UP000615026"/>
    </source>
</evidence>
<dbReference type="Proteomes" id="UP000615026">
    <property type="component" value="Unassembled WGS sequence"/>
</dbReference>
<dbReference type="AlphaFoldDB" id="A0A928X4S1"/>
<keyword evidence="6" id="KW-1133">Transmembrane helix</keyword>
<dbReference type="InterPro" id="IPR051154">
    <property type="entry name" value="Prespore-cell_inducing_factor"/>
</dbReference>
<name>A0A928X4S1_LEPEC</name>
<dbReference type="GO" id="GO:0007154">
    <property type="term" value="P:cell communication"/>
    <property type="evidence" value="ECO:0007669"/>
    <property type="project" value="InterPro"/>
</dbReference>
<dbReference type="PROSITE" id="PS51820">
    <property type="entry name" value="PA14"/>
    <property type="match status" value="1"/>
</dbReference>
<dbReference type="SMART" id="SM00758">
    <property type="entry name" value="PA14"/>
    <property type="match status" value="1"/>
</dbReference>
<dbReference type="Gene3D" id="2.60.40.2030">
    <property type="match status" value="2"/>
</dbReference>
<evidence type="ECO:0000256" key="4">
    <source>
        <dbReference type="ARBA" id="ARBA00022837"/>
    </source>
</evidence>
<dbReference type="SUPFAM" id="SSF141072">
    <property type="entry name" value="CalX-like"/>
    <property type="match status" value="2"/>
</dbReference>
<evidence type="ECO:0000259" key="7">
    <source>
        <dbReference type="PROSITE" id="PS51820"/>
    </source>
</evidence>
<feature type="transmembrane region" description="Helical" evidence="6">
    <location>
        <begin position="466"/>
        <end position="488"/>
    </location>
</feature>
<evidence type="ECO:0000313" key="8">
    <source>
        <dbReference type="EMBL" id="MBE9066623.1"/>
    </source>
</evidence>
<gene>
    <name evidence="8" type="ORF">IQ260_08150</name>
</gene>
<dbReference type="PANTHER" id="PTHR31137">
    <property type="entry name" value="PROTEIN PSIB-RELATED-RELATED"/>
    <property type="match status" value="1"/>
</dbReference>
<reference evidence="8" key="1">
    <citation type="submission" date="2020-10" db="EMBL/GenBank/DDBJ databases">
        <authorList>
            <person name="Castelo-Branco R."/>
            <person name="Eusebio N."/>
            <person name="Adriana R."/>
            <person name="Vieira A."/>
            <person name="Brugerolle De Fraissinette N."/>
            <person name="Rezende De Castro R."/>
            <person name="Schneider M.P."/>
            <person name="Vasconcelos V."/>
            <person name="Leao P.N."/>
        </authorList>
    </citation>
    <scope>NUCLEOTIDE SEQUENCE</scope>
    <source>
        <strain evidence="8">LEGE 11479</strain>
    </source>
</reference>
<protein>
    <submittedName>
        <fullName evidence="8">Fibro-slime domain-containing protein</fullName>
    </submittedName>
</protein>
<dbReference type="InterPro" id="IPR011658">
    <property type="entry name" value="PA14_dom"/>
</dbReference>
<evidence type="ECO:0000256" key="5">
    <source>
        <dbReference type="ARBA" id="ARBA00023180"/>
    </source>
</evidence>
<dbReference type="GO" id="GO:0005576">
    <property type="term" value="C:extracellular region"/>
    <property type="evidence" value="ECO:0007669"/>
    <property type="project" value="TreeGrafter"/>
</dbReference>
<dbReference type="Pfam" id="PF03160">
    <property type="entry name" value="Calx-beta"/>
    <property type="match status" value="2"/>
</dbReference>
<dbReference type="InterPro" id="IPR037524">
    <property type="entry name" value="PA14/GLEYA"/>
</dbReference>
<dbReference type="InterPro" id="IPR038081">
    <property type="entry name" value="CalX-like_sf"/>
</dbReference>
<keyword evidence="3" id="KW-0677">Repeat</keyword>
<keyword evidence="6" id="KW-0812">Transmembrane</keyword>
<accession>A0A928X4S1</accession>
<evidence type="ECO:0000256" key="1">
    <source>
        <dbReference type="ARBA" id="ARBA00008709"/>
    </source>
</evidence>
<evidence type="ECO:0000256" key="2">
    <source>
        <dbReference type="ARBA" id="ARBA00022729"/>
    </source>
</evidence>
<dbReference type="EMBL" id="JADEXP010000050">
    <property type="protein sequence ID" value="MBE9066623.1"/>
    <property type="molecule type" value="Genomic_DNA"/>
</dbReference>
<keyword evidence="9" id="KW-1185">Reference proteome</keyword>
<feature type="domain" description="PA14" evidence="7">
    <location>
        <begin position="68"/>
        <end position="242"/>
    </location>
</feature>
<dbReference type="Pfam" id="PF07691">
    <property type="entry name" value="PA14"/>
    <property type="match status" value="1"/>
</dbReference>
<keyword evidence="5" id="KW-0325">Glycoprotein</keyword>
<organism evidence="8 9">
    <name type="scientific">Leptolyngbya cf. ectocarpi LEGE 11479</name>
    <dbReference type="NCBI Taxonomy" id="1828722"/>
    <lineage>
        <taxon>Bacteria</taxon>
        <taxon>Bacillati</taxon>
        <taxon>Cyanobacteriota</taxon>
        <taxon>Cyanophyceae</taxon>
        <taxon>Leptolyngbyales</taxon>
        <taxon>Leptolyngbyaceae</taxon>
        <taxon>Leptolyngbya group</taxon>
        <taxon>Leptolyngbya</taxon>
    </lineage>
</organism>
<sequence>MSEVSSQPPAIRNKEAPMTQLTLSGKIRDFKDSHADFEHVIAAEKNIVEPVLGNDRKPVYKGGKGETTTSKENFDQWFRDAQEVNLGKRLDIVLKDDDGNGVFTFNDQKFFPIDNELFGNEGRKHNYHFTYEIHSEFTYQGTEKFTFSGDDDLWVFIDGKLVIDLGGVHSALTGSIDLNLPAGTTQLNKSLSSGETLVLDKGKNYSFDLFFAERHTTESHFRIDTSMLLKTLPIATLLVEDAEAKEKPSDMGCFRIVLDKPAETDTTVQYNVGGTATSGTDYQTLRTGSISAGETSVKIPVKPILDDLKEGTETVVLTLLPGKGYEVGDPESGTVTIADYVPPTPVICIKSPDPKATEPRKGEVCIDTGKFLICAEEPVAKDTVICYTVGGTATEGKDYKSINRSVTLPKGETEVCIEVTALADAVDCEEDETVVVTLQPGNGYALGDCCVAKVAIAEAPSQPPNYLLICLVLLFLAICGFWIFLYGAA</sequence>
<dbReference type="GO" id="GO:0016020">
    <property type="term" value="C:membrane"/>
    <property type="evidence" value="ECO:0007669"/>
    <property type="project" value="InterPro"/>
</dbReference>
<evidence type="ECO:0000256" key="6">
    <source>
        <dbReference type="SAM" id="Phobius"/>
    </source>
</evidence>